<comment type="caution">
    <text evidence="2">The sequence shown here is derived from an EMBL/GenBank/DDBJ whole genome shotgun (WGS) entry which is preliminary data.</text>
</comment>
<keyword evidence="3" id="KW-1185">Reference proteome</keyword>
<feature type="domain" description="DUF4240" evidence="1">
    <location>
        <begin position="1"/>
        <end position="116"/>
    </location>
</feature>
<dbReference type="RefSeq" id="WP_380757994.1">
    <property type="nucleotide sequence ID" value="NZ_JBHSRF010000047.1"/>
</dbReference>
<reference evidence="3" key="1">
    <citation type="journal article" date="2019" name="Int. J. Syst. Evol. Microbiol.">
        <title>The Global Catalogue of Microorganisms (GCM) 10K type strain sequencing project: providing services to taxonomists for standard genome sequencing and annotation.</title>
        <authorList>
            <consortium name="The Broad Institute Genomics Platform"/>
            <consortium name="The Broad Institute Genome Sequencing Center for Infectious Disease"/>
            <person name="Wu L."/>
            <person name="Ma J."/>
        </authorList>
    </citation>
    <scope>NUCLEOTIDE SEQUENCE [LARGE SCALE GENOMIC DNA]</scope>
    <source>
        <strain evidence="3">JCM 30346</strain>
    </source>
</reference>
<dbReference type="InterPro" id="IPR025334">
    <property type="entry name" value="DUF4240"/>
</dbReference>
<accession>A0ABW1NP95</accession>
<evidence type="ECO:0000259" key="1">
    <source>
        <dbReference type="Pfam" id="PF14024"/>
    </source>
</evidence>
<evidence type="ECO:0000313" key="2">
    <source>
        <dbReference type="EMBL" id="MFC6084678.1"/>
    </source>
</evidence>
<dbReference type="EMBL" id="JBHSRF010000047">
    <property type="protein sequence ID" value="MFC6084678.1"/>
    <property type="molecule type" value="Genomic_DNA"/>
</dbReference>
<name>A0ABW1NP95_9ACTN</name>
<sequence>MTDDVFWELVDALDGVIDEESVGVLREHLSSLTVEQVEAFARHLSDKVRILAEIPFEGLPVADVSDSGGALPLLGDSLENLLYAVVASGRAAYSAAIEEPSGVEEEDWDAGEAELLVDTVATVLWNRAGLDWYDDFDPFLAGLPVDTRWYATSRGSAWKSAPRRYENAAHTLDQALNDSEEWRTWWRQASLERVKAGIVVNSERSRVRIERGRKIVKAEFEMDGDYFGRRDAGALESLATEEAAMIMNAIAERLGMTPPPPLPIVSR</sequence>
<dbReference type="Pfam" id="PF14024">
    <property type="entry name" value="DUF4240"/>
    <property type="match status" value="1"/>
</dbReference>
<evidence type="ECO:0000313" key="3">
    <source>
        <dbReference type="Proteomes" id="UP001596137"/>
    </source>
</evidence>
<protein>
    <submittedName>
        <fullName evidence="2">DUF4240 domain-containing protein</fullName>
    </submittedName>
</protein>
<dbReference type="Proteomes" id="UP001596137">
    <property type="component" value="Unassembled WGS sequence"/>
</dbReference>
<organism evidence="2 3">
    <name type="scientific">Sphaerisporangium aureirubrum</name>
    <dbReference type="NCBI Taxonomy" id="1544736"/>
    <lineage>
        <taxon>Bacteria</taxon>
        <taxon>Bacillati</taxon>
        <taxon>Actinomycetota</taxon>
        <taxon>Actinomycetes</taxon>
        <taxon>Streptosporangiales</taxon>
        <taxon>Streptosporangiaceae</taxon>
        <taxon>Sphaerisporangium</taxon>
    </lineage>
</organism>
<proteinExistence type="predicted"/>
<gene>
    <name evidence="2" type="ORF">ACFP1K_26200</name>
</gene>